<dbReference type="STRING" id="522772.Dacet_1351"/>
<dbReference type="EMBL" id="CP001968">
    <property type="protein sequence ID" value="ADD68123.1"/>
    <property type="molecule type" value="Genomic_DNA"/>
</dbReference>
<feature type="domain" description="Peptidase M16 N-terminal" evidence="2">
    <location>
        <begin position="25"/>
        <end position="159"/>
    </location>
</feature>
<gene>
    <name evidence="4" type="ordered locus">Dacet_1351</name>
</gene>
<accession>D4H7X4</accession>
<evidence type="ECO:0000313" key="4">
    <source>
        <dbReference type="EMBL" id="ADD68123.1"/>
    </source>
</evidence>
<dbReference type="Proteomes" id="UP000002012">
    <property type="component" value="Chromosome"/>
</dbReference>
<sequence length="403" mass="45921">MRKVIKANNIPVIYERVSDASGLFTMSVYFKRGSVQEPDALNGISHLIEHMVFRKTRDYTSEDISKLSEMYGGYLNAFTSKEVTCFYIKGFRENLELFIKLLANISFYPEFTQDDFDQEKRIIIDEINSTLDNPEEFLGEISEEKFFAGCSLQNPVSGTVESVNSITIETLQKYYNENYTPENCVIAVCGDVDPDDTIKLISDNFPQSGGEALKVENSIVYNTFSHDTQFKSEQVYAQMMYPAFQYSDDRRFALGGLGMILGGLMSSRLFQVVREKHGLCYNIECESVLYSNGGYLDISYSCAPENNDNVMKLTGREIDKLLTKGISEEELVMVKNQLKFSYYSNFESLDSRAQMNFRHIFHYGKLLDGNLILGLVDSLSIKSVNLIAEDLFNKEFSLCRLLP</sequence>
<dbReference type="Gene3D" id="3.30.830.10">
    <property type="entry name" value="Metalloenzyme, LuxS/M16 peptidase-like"/>
    <property type="match status" value="2"/>
</dbReference>
<dbReference type="RefSeq" id="WP_013010645.1">
    <property type="nucleotide sequence ID" value="NC_013943.1"/>
</dbReference>
<dbReference type="InterPro" id="IPR050361">
    <property type="entry name" value="MPP/UQCRC_Complex"/>
</dbReference>
<dbReference type="PANTHER" id="PTHR11851">
    <property type="entry name" value="METALLOPROTEASE"/>
    <property type="match status" value="1"/>
</dbReference>
<dbReference type="OrthoDB" id="9811314at2"/>
<evidence type="ECO:0000259" key="2">
    <source>
        <dbReference type="Pfam" id="PF00675"/>
    </source>
</evidence>
<proteinExistence type="inferred from homology"/>
<dbReference type="InterPro" id="IPR011249">
    <property type="entry name" value="Metalloenz_LuxS/M16"/>
</dbReference>
<protein>
    <submittedName>
        <fullName evidence="4">Peptidase M16 domain protein</fullName>
    </submittedName>
</protein>
<reference evidence="4 5" key="1">
    <citation type="journal article" date="2010" name="Stand. Genomic Sci.">
        <title>Complete genome sequence of Denitrovibrio acetiphilus type strain (N2460).</title>
        <authorList>
            <person name="Kiss H."/>
            <person name="Lang E."/>
            <person name="Lapidus A."/>
            <person name="Copeland A."/>
            <person name="Nolan M."/>
            <person name="Glavina Del Rio T."/>
            <person name="Chen F."/>
            <person name="Lucas S."/>
            <person name="Tice H."/>
            <person name="Cheng J.F."/>
            <person name="Han C."/>
            <person name="Goodwin L."/>
            <person name="Pitluck S."/>
            <person name="Liolios K."/>
            <person name="Pati A."/>
            <person name="Ivanova N."/>
            <person name="Mavromatis K."/>
            <person name="Chen A."/>
            <person name="Palaniappan K."/>
            <person name="Land M."/>
            <person name="Hauser L."/>
            <person name="Chang Y.J."/>
            <person name="Jeffries C.D."/>
            <person name="Detter J.C."/>
            <person name="Brettin T."/>
            <person name="Spring S."/>
            <person name="Rohde M."/>
            <person name="Goker M."/>
            <person name="Woyke T."/>
            <person name="Bristow J."/>
            <person name="Eisen J.A."/>
            <person name="Markowitz V."/>
            <person name="Hugenholtz P."/>
            <person name="Kyrpides N.C."/>
            <person name="Klenk H.P."/>
        </authorList>
    </citation>
    <scope>NUCLEOTIDE SEQUENCE [LARGE SCALE GENOMIC DNA]</scope>
    <source>
        <strain evidence="5">DSM 12809 / NBRC 114555 / N2460</strain>
    </source>
</reference>
<dbReference type="PaxDb" id="522772-Dacet_1351"/>
<evidence type="ECO:0000259" key="3">
    <source>
        <dbReference type="Pfam" id="PF05193"/>
    </source>
</evidence>
<dbReference type="InterPro" id="IPR011765">
    <property type="entry name" value="Pept_M16_N"/>
</dbReference>
<keyword evidence="5" id="KW-1185">Reference proteome</keyword>
<dbReference type="GO" id="GO:0046872">
    <property type="term" value="F:metal ion binding"/>
    <property type="evidence" value="ECO:0007669"/>
    <property type="project" value="InterPro"/>
</dbReference>
<comment type="similarity">
    <text evidence="1">Belongs to the peptidase M16 family.</text>
</comment>
<dbReference type="AlphaFoldDB" id="D4H7X4"/>
<dbReference type="InParanoid" id="D4H7X4"/>
<dbReference type="HOGENOM" id="CLU_009902_3_3_0"/>
<feature type="domain" description="Peptidase M16 C-terminal" evidence="3">
    <location>
        <begin position="165"/>
        <end position="338"/>
    </location>
</feature>
<dbReference type="InterPro" id="IPR007863">
    <property type="entry name" value="Peptidase_M16_C"/>
</dbReference>
<dbReference type="SUPFAM" id="SSF63411">
    <property type="entry name" value="LuxS/MPP-like metallohydrolase"/>
    <property type="match status" value="2"/>
</dbReference>
<evidence type="ECO:0000256" key="1">
    <source>
        <dbReference type="ARBA" id="ARBA00007261"/>
    </source>
</evidence>
<dbReference type="PANTHER" id="PTHR11851:SF49">
    <property type="entry name" value="MITOCHONDRIAL-PROCESSING PEPTIDASE SUBUNIT ALPHA"/>
    <property type="match status" value="1"/>
</dbReference>
<dbReference type="KEGG" id="dap:Dacet_1351"/>
<organism evidence="4 5">
    <name type="scientific">Denitrovibrio acetiphilus (strain DSM 12809 / NBRC 114555 / N2460)</name>
    <dbReference type="NCBI Taxonomy" id="522772"/>
    <lineage>
        <taxon>Bacteria</taxon>
        <taxon>Pseudomonadati</taxon>
        <taxon>Deferribacterota</taxon>
        <taxon>Deferribacteres</taxon>
        <taxon>Deferribacterales</taxon>
        <taxon>Geovibrionaceae</taxon>
        <taxon>Denitrovibrio</taxon>
    </lineage>
</organism>
<name>D4H7X4_DENA2</name>
<evidence type="ECO:0000313" key="5">
    <source>
        <dbReference type="Proteomes" id="UP000002012"/>
    </source>
</evidence>
<dbReference type="eggNOG" id="COG0612">
    <property type="taxonomic scope" value="Bacteria"/>
</dbReference>
<dbReference type="Pfam" id="PF00675">
    <property type="entry name" value="Peptidase_M16"/>
    <property type="match status" value="1"/>
</dbReference>
<dbReference type="Pfam" id="PF05193">
    <property type="entry name" value="Peptidase_M16_C"/>
    <property type="match status" value="1"/>
</dbReference>